<dbReference type="GO" id="GO:0004674">
    <property type="term" value="F:protein serine/threonine kinase activity"/>
    <property type="evidence" value="ECO:0007669"/>
    <property type="project" value="UniProtKB-KW"/>
</dbReference>
<dbReference type="InterPro" id="IPR044120">
    <property type="entry name" value="STKc_Nek8"/>
</dbReference>
<keyword evidence="6" id="KW-0963">Cytoplasm</keyword>
<evidence type="ECO:0000256" key="2">
    <source>
        <dbReference type="ARBA" id="ARBA00004300"/>
    </source>
</evidence>
<dbReference type="InterPro" id="IPR000408">
    <property type="entry name" value="Reg_chr_condens"/>
</dbReference>
<evidence type="ECO:0000256" key="21">
    <source>
        <dbReference type="ARBA" id="ARBA00082686"/>
    </source>
</evidence>
<dbReference type="PANTHER" id="PTHR44535">
    <property type="entry name" value="PROTEIN CBG16200"/>
    <property type="match status" value="1"/>
</dbReference>
<dbReference type="InterPro" id="IPR009091">
    <property type="entry name" value="RCC1/BLIP-II"/>
</dbReference>
<dbReference type="Gene3D" id="3.30.200.20">
    <property type="entry name" value="Phosphorylase Kinase, domain 1"/>
    <property type="match status" value="1"/>
</dbReference>
<sequence>MEKYEKIKVVGRGAFGIVHLCRRRSDGAFVILKEIPVEQMSRDERLAAQNECQVLKLLNHPNIIEYYENFLEDKALMIAMEYAPGGTLADYIQKRCNSLLDEDTILHFFVQILLALYHVHNKLILHRDLKTQNILLDKHQMIVKIGDFGISKILVSKSKAYTVVGTPCYISPELCEGKPYNQKSDIWALGCVLYELASLKRAFEAANLPALVLKIMSGTFAPISDRYSTELRQLIMNMLNLDPSKRPQLNEIMAHPVCIRPLLNLYTDIGNVKMRRIEKPLSTVQSGGHGRQGGRMTGTRSFRGHSVIINTFGKLHSFPLSSVYTWGSGISAPLRLPMLNTEVLQVALGRTQKMGVTKSGRLITWEAPSVGSGEPTLPGAVEQMQPQFISRFLEGQSGVTIKSVSCGDLFTTCMTGTGHNNPKIVEALLGYELVQVSCGASHVLAVTNDREVFSWGRGDNGRLGLGTQDSHNSPQQVCVPGKFEAHRVLCGVDCSMVISTQNSILACGSNRFNKLGLDKINAAEEPAPCDQIEEVYLFSPVQSAPLNVDKVVYIDIGTAHSVAVTEKGQCFTFGSNQHGQLGCSSRRTSRVPYPVPGLQGIIMAACGDAFTLAIGSEGEVYTWGKGARGRLGRKEEDSGIPKAVQLDESHPFTVTSVACCHGNTLLAVKQNEQQGPASLSCLAC</sequence>
<keyword evidence="8" id="KW-0597">Phosphoprotein</keyword>
<evidence type="ECO:0000256" key="5">
    <source>
        <dbReference type="ARBA" id="ARBA00012513"/>
    </source>
</evidence>
<protein>
    <recommendedName>
        <fullName evidence="20">Serine/threonine-protein kinase Nek8</fullName>
        <ecNumber evidence="5">2.7.11.1</ecNumber>
    </recommendedName>
    <alternativeName>
        <fullName evidence="21">Never in mitosis A-related kinase 8</fullName>
    </alternativeName>
</protein>
<evidence type="ECO:0000256" key="1">
    <source>
        <dbReference type="ARBA" id="ARBA00001946"/>
    </source>
</evidence>
<dbReference type="InterPro" id="IPR058923">
    <property type="entry name" value="RCC1-like_dom"/>
</dbReference>
<dbReference type="AlphaFoldDB" id="A0A8C8HV67"/>
<evidence type="ECO:0000256" key="12">
    <source>
        <dbReference type="ARBA" id="ARBA00022741"/>
    </source>
</evidence>
<gene>
    <name evidence="25" type="primary">NEK8</name>
</gene>
<evidence type="ECO:0000256" key="20">
    <source>
        <dbReference type="ARBA" id="ARBA00067737"/>
    </source>
</evidence>
<evidence type="ECO:0000256" key="15">
    <source>
        <dbReference type="ARBA" id="ARBA00022842"/>
    </source>
</evidence>
<reference evidence="25" key="2">
    <citation type="submission" date="2025-09" db="UniProtKB">
        <authorList>
            <consortium name="Ensembl"/>
        </authorList>
    </citation>
    <scope>IDENTIFICATION</scope>
</reference>
<keyword evidence="7" id="KW-0723">Serine/threonine-protein kinase</keyword>
<dbReference type="GO" id="GO:0005524">
    <property type="term" value="F:ATP binding"/>
    <property type="evidence" value="ECO:0007669"/>
    <property type="project" value="UniProtKB-UniRule"/>
</dbReference>
<keyword evidence="13" id="KW-0418">Kinase</keyword>
<dbReference type="Pfam" id="PF00069">
    <property type="entry name" value="Pkinase"/>
    <property type="match status" value="1"/>
</dbReference>
<dbReference type="EC" id="2.7.11.1" evidence="5"/>
<name>A0A8C8HV67_ONCTS</name>
<dbReference type="GO" id="GO:0046872">
    <property type="term" value="F:metal ion binding"/>
    <property type="evidence" value="ECO:0007669"/>
    <property type="project" value="UniProtKB-KW"/>
</dbReference>
<dbReference type="PROSITE" id="PS50012">
    <property type="entry name" value="RCC1_3"/>
    <property type="match status" value="4"/>
</dbReference>
<dbReference type="Gene3D" id="2.130.10.30">
    <property type="entry name" value="Regulator of chromosome condensation 1/beta-lactamase-inhibitor protein II"/>
    <property type="match status" value="3"/>
</dbReference>
<dbReference type="Pfam" id="PF25390">
    <property type="entry name" value="WD40_RLD"/>
    <property type="match status" value="1"/>
</dbReference>
<dbReference type="InterPro" id="IPR008271">
    <property type="entry name" value="Ser/Thr_kinase_AS"/>
</dbReference>
<evidence type="ECO:0000256" key="7">
    <source>
        <dbReference type="ARBA" id="ARBA00022527"/>
    </source>
</evidence>
<evidence type="ECO:0000259" key="24">
    <source>
        <dbReference type="PROSITE" id="PS50011"/>
    </source>
</evidence>
<evidence type="ECO:0000256" key="3">
    <source>
        <dbReference type="ARBA" id="ARBA00004430"/>
    </source>
</evidence>
<evidence type="ECO:0000313" key="26">
    <source>
        <dbReference type="Proteomes" id="UP000694402"/>
    </source>
</evidence>
<dbReference type="GO" id="GO:0009887">
    <property type="term" value="P:animal organ morphogenesis"/>
    <property type="evidence" value="ECO:0007669"/>
    <property type="project" value="TreeGrafter"/>
</dbReference>
<reference evidence="25" key="1">
    <citation type="submission" date="2025-08" db="UniProtKB">
        <authorList>
            <consortium name="Ensembl"/>
        </authorList>
    </citation>
    <scope>IDENTIFICATION</scope>
</reference>
<dbReference type="FunFam" id="3.30.200.20:FF:000243">
    <property type="entry name" value="serine/threonine-protein kinase Nek8"/>
    <property type="match status" value="1"/>
</dbReference>
<dbReference type="FunFam" id="1.10.510.10:FF:000262">
    <property type="entry name" value="Serine/threonine-protein kinase Nek8"/>
    <property type="match status" value="1"/>
</dbReference>
<evidence type="ECO:0000256" key="9">
    <source>
        <dbReference type="ARBA" id="ARBA00022679"/>
    </source>
</evidence>
<comment type="catalytic activity">
    <reaction evidence="18">
        <text>L-threonyl-[protein] + ATP = O-phospho-L-threonyl-[protein] + ADP + H(+)</text>
        <dbReference type="Rhea" id="RHEA:46608"/>
        <dbReference type="Rhea" id="RHEA-COMP:11060"/>
        <dbReference type="Rhea" id="RHEA-COMP:11605"/>
        <dbReference type="ChEBI" id="CHEBI:15378"/>
        <dbReference type="ChEBI" id="CHEBI:30013"/>
        <dbReference type="ChEBI" id="CHEBI:30616"/>
        <dbReference type="ChEBI" id="CHEBI:61977"/>
        <dbReference type="ChEBI" id="CHEBI:456216"/>
        <dbReference type="EC" id="2.7.11.1"/>
    </reaction>
</comment>
<evidence type="ECO:0000256" key="18">
    <source>
        <dbReference type="ARBA" id="ARBA00047899"/>
    </source>
</evidence>
<evidence type="ECO:0000256" key="13">
    <source>
        <dbReference type="ARBA" id="ARBA00022777"/>
    </source>
</evidence>
<accession>A0A8C8HV67</accession>
<keyword evidence="10" id="KW-0479">Metal-binding</keyword>
<evidence type="ECO:0000256" key="19">
    <source>
        <dbReference type="ARBA" id="ARBA00048679"/>
    </source>
</evidence>
<dbReference type="InterPro" id="IPR017441">
    <property type="entry name" value="Protein_kinase_ATP_BS"/>
</dbReference>
<dbReference type="InterPro" id="IPR000719">
    <property type="entry name" value="Prot_kinase_dom"/>
</dbReference>
<evidence type="ECO:0000256" key="14">
    <source>
        <dbReference type="ARBA" id="ARBA00022840"/>
    </source>
</evidence>
<dbReference type="SMART" id="SM00220">
    <property type="entry name" value="S_TKc"/>
    <property type="match status" value="1"/>
</dbReference>
<dbReference type="PRINTS" id="PR00633">
    <property type="entry name" value="RCCNDNSATION"/>
</dbReference>
<evidence type="ECO:0000256" key="23">
    <source>
        <dbReference type="PROSITE-ProRule" id="PRU10141"/>
    </source>
</evidence>
<dbReference type="SUPFAM" id="SSF50985">
    <property type="entry name" value="RCC1/BLIP-II"/>
    <property type="match status" value="1"/>
</dbReference>
<evidence type="ECO:0000256" key="16">
    <source>
        <dbReference type="ARBA" id="ARBA00023212"/>
    </source>
</evidence>
<evidence type="ECO:0000256" key="6">
    <source>
        <dbReference type="ARBA" id="ARBA00022490"/>
    </source>
</evidence>
<evidence type="ECO:0000256" key="4">
    <source>
        <dbReference type="ARBA" id="ARBA00010886"/>
    </source>
</evidence>
<feature type="repeat" description="RCC1" evidence="22">
    <location>
        <begin position="502"/>
        <end position="567"/>
    </location>
</feature>
<evidence type="ECO:0000313" key="25">
    <source>
        <dbReference type="Ensembl" id="ENSOTSP00005070272.2"/>
    </source>
</evidence>
<keyword evidence="14 23" id="KW-0067">ATP-binding</keyword>
<keyword evidence="15" id="KW-0460">Magnesium</keyword>
<feature type="repeat" description="RCC1" evidence="22">
    <location>
        <begin position="618"/>
        <end position="670"/>
    </location>
</feature>
<keyword evidence="11" id="KW-0677">Repeat</keyword>
<keyword evidence="17" id="KW-0966">Cell projection</keyword>
<evidence type="ECO:0000256" key="11">
    <source>
        <dbReference type="ARBA" id="ARBA00022737"/>
    </source>
</evidence>
<comment type="catalytic activity">
    <reaction evidence="19">
        <text>L-seryl-[protein] + ATP = O-phospho-L-seryl-[protein] + ADP + H(+)</text>
        <dbReference type="Rhea" id="RHEA:17989"/>
        <dbReference type="Rhea" id="RHEA-COMP:9863"/>
        <dbReference type="Rhea" id="RHEA-COMP:11604"/>
        <dbReference type="ChEBI" id="CHEBI:15378"/>
        <dbReference type="ChEBI" id="CHEBI:29999"/>
        <dbReference type="ChEBI" id="CHEBI:30616"/>
        <dbReference type="ChEBI" id="CHEBI:83421"/>
        <dbReference type="ChEBI" id="CHEBI:456216"/>
        <dbReference type="EC" id="2.7.11.1"/>
    </reaction>
</comment>
<dbReference type="Gene3D" id="1.10.510.10">
    <property type="entry name" value="Transferase(Phosphotransferase) domain 1"/>
    <property type="match status" value="1"/>
</dbReference>
<proteinExistence type="inferred from homology"/>
<dbReference type="PANTHER" id="PTHR44535:SF4">
    <property type="entry name" value="SERINE_THREONINE-PROTEIN KINASE NEK8"/>
    <property type="match status" value="1"/>
</dbReference>
<dbReference type="PROSITE" id="PS00108">
    <property type="entry name" value="PROTEIN_KINASE_ST"/>
    <property type="match status" value="1"/>
</dbReference>
<dbReference type="GO" id="GO:0005813">
    <property type="term" value="C:centrosome"/>
    <property type="evidence" value="ECO:0007669"/>
    <property type="project" value="UniProtKB-SubCell"/>
</dbReference>
<comment type="subcellular location">
    <subcellularLocation>
        <location evidence="3">Cytoplasm</location>
        <location evidence="3">Cytoskeleton</location>
        <location evidence="3">Cilium axoneme</location>
    </subcellularLocation>
    <subcellularLocation>
        <location evidence="2">Cytoplasm</location>
        <location evidence="2">Cytoskeleton</location>
        <location evidence="2">Microtubule organizing center</location>
        <location evidence="2">Centrosome</location>
    </subcellularLocation>
</comment>
<feature type="repeat" description="RCC1" evidence="22">
    <location>
        <begin position="450"/>
        <end position="501"/>
    </location>
</feature>
<evidence type="ECO:0000256" key="22">
    <source>
        <dbReference type="PROSITE-ProRule" id="PRU00235"/>
    </source>
</evidence>
<keyword evidence="16" id="KW-0206">Cytoskeleton</keyword>
<dbReference type="FunFam" id="2.130.10.30:FF:000017">
    <property type="entry name" value="Serine/threonine-protein kinase Nek8"/>
    <property type="match status" value="1"/>
</dbReference>
<dbReference type="Ensembl" id="ENSOTST00005076286.2">
    <property type="protein sequence ID" value="ENSOTSP00005070272.2"/>
    <property type="gene ID" value="ENSOTSG00005033339.2"/>
</dbReference>
<feature type="repeat" description="RCC1" evidence="22">
    <location>
        <begin position="568"/>
        <end position="617"/>
    </location>
</feature>
<evidence type="ECO:0000256" key="10">
    <source>
        <dbReference type="ARBA" id="ARBA00022723"/>
    </source>
</evidence>
<dbReference type="SUPFAM" id="SSF56112">
    <property type="entry name" value="Protein kinase-like (PK-like)"/>
    <property type="match status" value="1"/>
</dbReference>
<dbReference type="PROSITE" id="PS00107">
    <property type="entry name" value="PROTEIN_KINASE_ATP"/>
    <property type="match status" value="1"/>
</dbReference>
<dbReference type="GeneTree" id="ENSGT00940000159297"/>
<keyword evidence="26" id="KW-1185">Reference proteome</keyword>
<dbReference type="CDD" id="cd08220">
    <property type="entry name" value="STKc_Nek8"/>
    <property type="match status" value="1"/>
</dbReference>
<dbReference type="InterPro" id="IPR011009">
    <property type="entry name" value="Kinase-like_dom_sf"/>
</dbReference>
<organism evidence="25 26">
    <name type="scientific">Oncorhynchus tshawytscha</name>
    <name type="common">Chinook salmon</name>
    <name type="synonym">Salmo tshawytscha</name>
    <dbReference type="NCBI Taxonomy" id="74940"/>
    <lineage>
        <taxon>Eukaryota</taxon>
        <taxon>Metazoa</taxon>
        <taxon>Chordata</taxon>
        <taxon>Craniata</taxon>
        <taxon>Vertebrata</taxon>
        <taxon>Euteleostomi</taxon>
        <taxon>Actinopterygii</taxon>
        <taxon>Neopterygii</taxon>
        <taxon>Teleostei</taxon>
        <taxon>Protacanthopterygii</taxon>
        <taxon>Salmoniformes</taxon>
        <taxon>Salmonidae</taxon>
        <taxon>Salmoninae</taxon>
        <taxon>Oncorhynchus</taxon>
    </lineage>
</organism>
<dbReference type="PROSITE" id="PS50011">
    <property type="entry name" value="PROTEIN_KINASE_DOM"/>
    <property type="match status" value="1"/>
</dbReference>
<evidence type="ECO:0000256" key="8">
    <source>
        <dbReference type="ARBA" id="ARBA00022553"/>
    </source>
</evidence>
<dbReference type="GO" id="GO:0005930">
    <property type="term" value="C:axoneme"/>
    <property type="evidence" value="ECO:0007669"/>
    <property type="project" value="UniProtKB-SubCell"/>
</dbReference>
<keyword evidence="9" id="KW-0808">Transferase</keyword>
<keyword evidence="12 23" id="KW-0547">Nucleotide-binding</keyword>
<comment type="cofactor">
    <cofactor evidence="1">
        <name>Mg(2+)</name>
        <dbReference type="ChEBI" id="CHEBI:18420"/>
    </cofactor>
</comment>
<evidence type="ECO:0000256" key="17">
    <source>
        <dbReference type="ARBA" id="ARBA00023273"/>
    </source>
</evidence>
<comment type="similarity">
    <text evidence="4">Belongs to the protein kinase superfamily. NEK Ser/Thr protein kinase family. NIMA subfamily.</text>
</comment>
<feature type="binding site" evidence="23">
    <location>
        <position position="33"/>
    </location>
    <ligand>
        <name>ATP</name>
        <dbReference type="ChEBI" id="CHEBI:30616"/>
    </ligand>
</feature>
<dbReference type="InterPro" id="IPR051997">
    <property type="entry name" value="STK_NEK"/>
</dbReference>
<feature type="domain" description="Protein kinase" evidence="24">
    <location>
        <begin position="4"/>
        <end position="258"/>
    </location>
</feature>
<dbReference type="Proteomes" id="UP000694402">
    <property type="component" value="Unassembled WGS sequence"/>
</dbReference>